<dbReference type="Pfam" id="PF11878">
    <property type="entry name" value="DOCK_C-D_N"/>
    <property type="match status" value="1"/>
</dbReference>
<dbReference type="InterPro" id="IPR021816">
    <property type="entry name" value="DOCK_C/D_N"/>
</dbReference>
<dbReference type="OrthoDB" id="47328at2759"/>
<evidence type="ECO:0000256" key="1">
    <source>
        <dbReference type="SAM" id="MobiDB-lite"/>
    </source>
</evidence>
<name>A0A8S3PVD8_MYTED</name>
<reference evidence="3" key="1">
    <citation type="submission" date="2021-03" db="EMBL/GenBank/DDBJ databases">
        <authorList>
            <person name="Bekaert M."/>
        </authorList>
    </citation>
    <scope>NUCLEOTIDE SEQUENCE</scope>
</reference>
<dbReference type="Proteomes" id="UP000683360">
    <property type="component" value="Unassembled WGS sequence"/>
</dbReference>
<accession>A0A8S3PVD8</accession>
<dbReference type="GO" id="GO:0005085">
    <property type="term" value="F:guanyl-nucleotide exchange factor activity"/>
    <property type="evidence" value="ECO:0007669"/>
    <property type="project" value="InterPro"/>
</dbReference>
<dbReference type="PANTHER" id="PTHR23317:SF76">
    <property type="entry name" value="LD20667P"/>
    <property type="match status" value="1"/>
</dbReference>
<organism evidence="3 4">
    <name type="scientific">Mytilus edulis</name>
    <name type="common">Blue mussel</name>
    <dbReference type="NCBI Taxonomy" id="6550"/>
    <lineage>
        <taxon>Eukaryota</taxon>
        <taxon>Metazoa</taxon>
        <taxon>Spiralia</taxon>
        <taxon>Lophotrochozoa</taxon>
        <taxon>Mollusca</taxon>
        <taxon>Bivalvia</taxon>
        <taxon>Autobranchia</taxon>
        <taxon>Pteriomorphia</taxon>
        <taxon>Mytilida</taxon>
        <taxon>Mytiloidea</taxon>
        <taxon>Mytilidae</taxon>
        <taxon>Mytilinae</taxon>
        <taxon>Mytilus</taxon>
    </lineage>
</organism>
<dbReference type="AlphaFoldDB" id="A0A8S3PVD8"/>
<evidence type="ECO:0000313" key="4">
    <source>
        <dbReference type="Proteomes" id="UP000683360"/>
    </source>
</evidence>
<dbReference type="InterPro" id="IPR026791">
    <property type="entry name" value="DOCK"/>
</dbReference>
<feature type="compositionally biased region" description="Basic and acidic residues" evidence="1">
    <location>
        <begin position="445"/>
        <end position="474"/>
    </location>
</feature>
<sequence length="505" mass="58190">MASTGQRAFAQKLNKQGAAEVRKAVSSTVYAPSDLARSVSGLNLTVPLNDVVDPPEYEEFVLQNQCTVERDPHRDLILYPDNDDVDVHFLPKRCRTVSHIVPEIGAETDTHVFDFVRRYTADYTVVSRRYQRYSSSVCSKEKLTDRDGLDQQQYEVDVEDSMPQPEKCRLIQSCLHDVSSKRQSIHMNDTPRGSWASSIFDLKQSQADVLLPNLFEQMSYEQVDKQNEDQRQQHRLDSLFSMYEIPDEEEKIERRPPAVVPQEHFGHRILVKCLNLRLELEFEPIFACMALYDSKEKKKISENFYFDMNSDNLKNMISMHVPKQDVSTLSRSCVLSLTYPSPDVFLVIRLEKVLQQGDIGECADPYLKEDKTKEEKHRGNAAQFCDRLGRYRMPFAWTAIYLMNIVTGASSMEREASVDKFDQDLSRTSSLDRRSSSSLPGQYDSFRKRNREDSISRRGSFDRGRTGYERRGGSPDDYGSSLDNFKPVTLTVSSFFKQVWVLLVF</sequence>
<dbReference type="GO" id="GO:0007264">
    <property type="term" value="P:small GTPase-mediated signal transduction"/>
    <property type="evidence" value="ECO:0007669"/>
    <property type="project" value="InterPro"/>
</dbReference>
<keyword evidence="4" id="KW-1185">Reference proteome</keyword>
<gene>
    <name evidence="3" type="ORF">MEDL_2503</name>
</gene>
<comment type="caution">
    <text evidence="3">The sequence shown here is derived from an EMBL/GenBank/DDBJ whole genome shotgun (WGS) entry which is preliminary data.</text>
</comment>
<dbReference type="EMBL" id="CAJPWZ010000151">
    <property type="protein sequence ID" value="CAG2186944.1"/>
    <property type="molecule type" value="Genomic_DNA"/>
</dbReference>
<proteinExistence type="predicted"/>
<feature type="domain" description="Dedicator of cytokinesis C/D N-terminal" evidence="2">
    <location>
        <begin position="50"/>
        <end position="157"/>
    </location>
</feature>
<evidence type="ECO:0000313" key="3">
    <source>
        <dbReference type="EMBL" id="CAG2186944.1"/>
    </source>
</evidence>
<evidence type="ECO:0000259" key="2">
    <source>
        <dbReference type="Pfam" id="PF11878"/>
    </source>
</evidence>
<protein>
    <submittedName>
        <fullName evidence="3">DOCK6_7_8</fullName>
    </submittedName>
</protein>
<dbReference type="PANTHER" id="PTHR23317">
    <property type="entry name" value="DEDICATOR OF CYTOKINESIS DOCK"/>
    <property type="match status" value="1"/>
</dbReference>
<feature type="region of interest" description="Disordered" evidence="1">
    <location>
        <begin position="429"/>
        <end position="476"/>
    </location>
</feature>